<feature type="transmembrane region" description="Helical" evidence="1">
    <location>
        <begin position="116"/>
        <end position="134"/>
    </location>
</feature>
<feature type="transmembrane region" description="Helical" evidence="1">
    <location>
        <begin position="49"/>
        <end position="70"/>
    </location>
</feature>
<feature type="transmembrane region" description="Helical" evidence="1">
    <location>
        <begin position="186"/>
        <end position="205"/>
    </location>
</feature>
<evidence type="ECO:0000313" key="2">
    <source>
        <dbReference type="EMBL" id="MDE5412856.1"/>
    </source>
</evidence>
<protein>
    <recommendedName>
        <fullName evidence="4">Prolipoprotein diacylglyceryl transferase</fullName>
    </recommendedName>
</protein>
<name>A0ABT5VBL5_9BACI</name>
<evidence type="ECO:0008006" key="4">
    <source>
        <dbReference type="Google" id="ProtNLM"/>
    </source>
</evidence>
<evidence type="ECO:0000256" key="1">
    <source>
        <dbReference type="SAM" id="Phobius"/>
    </source>
</evidence>
<gene>
    <name evidence="2" type="ORF">N7Z68_05625</name>
</gene>
<dbReference type="Proteomes" id="UP001148125">
    <property type="component" value="Unassembled WGS sequence"/>
</dbReference>
<sequence>MFDPLNTLQIGPVQLSVTMIAYMICAATFYGILNYSLKNTDWEINRENILNQVSTTFVIFLVVYKFWPFILEPSLLSNLSNLIYYAGGPGSIVGASIISSAFFIVSWLKQRWGIHLIDRISIAAFSSLIMYSIVLKEVGQSNPLNFGWKIDGVYFHPVNVYQTVLLVVFLFFTLQWTRLNGKGKTTIVLIIALIFTKTLLVPFQIK</sequence>
<comment type="caution">
    <text evidence="2">The sequence shown here is derived from an EMBL/GenBank/DDBJ whole genome shotgun (WGS) entry which is preliminary data.</text>
</comment>
<evidence type="ECO:0000313" key="3">
    <source>
        <dbReference type="Proteomes" id="UP001148125"/>
    </source>
</evidence>
<keyword evidence="1" id="KW-0812">Transmembrane</keyword>
<reference evidence="2" key="1">
    <citation type="submission" date="2024-05" db="EMBL/GenBank/DDBJ databases">
        <title>Alkalihalobacillus sp. strain MEB203 novel alkaliphilic bacterium from Lonar Lake, India.</title>
        <authorList>
            <person name="Joshi A."/>
            <person name="Thite S."/>
            <person name="Mengade P."/>
        </authorList>
    </citation>
    <scope>NUCLEOTIDE SEQUENCE</scope>
    <source>
        <strain evidence="2">MEB 203</strain>
    </source>
</reference>
<proteinExistence type="predicted"/>
<keyword evidence="3" id="KW-1185">Reference proteome</keyword>
<feature type="transmembrane region" description="Helical" evidence="1">
    <location>
        <begin position="82"/>
        <end position="104"/>
    </location>
</feature>
<organism evidence="2 3">
    <name type="scientific">Alkalihalobacterium chitinilyticum</name>
    <dbReference type="NCBI Taxonomy" id="2980103"/>
    <lineage>
        <taxon>Bacteria</taxon>
        <taxon>Bacillati</taxon>
        <taxon>Bacillota</taxon>
        <taxon>Bacilli</taxon>
        <taxon>Bacillales</taxon>
        <taxon>Bacillaceae</taxon>
        <taxon>Alkalihalobacterium</taxon>
    </lineage>
</organism>
<dbReference type="RefSeq" id="WP_275117487.1">
    <property type="nucleotide sequence ID" value="NZ_JAOTPO010000003.1"/>
</dbReference>
<feature type="transmembrane region" description="Helical" evidence="1">
    <location>
        <begin position="154"/>
        <end position="174"/>
    </location>
</feature>
<dbReference type="EMBL" id="JAOTPO010000003">
    <property type="protein sequence ID" value="MDE5412856.1"/>
    <property type="molecule type" value="Genomic_DNA"/>
</dbReference>
<feature type="transmembrane region" description="Helical" evidence="1">
    <location>
        <begin position="20"/>
        <end position="37"/>
    </location>
</feature>
<accession>A0ABT5VBL5</accession>
<keyword evidence="1" id="KW-1133">Transmembrane helix</keyword>
<keyword evidence="1" id="KW-0472">Membrane</keyword>